<protein>
    <recommendedName>
        <fullName evidence="2">DUF7587 domain-containing protein</fullName>
    </recommendedName>
</protein>
<evidence type="ECO:0000259" key="2">
    <source>
        <dbReference type="Pfam" id="PF24494"/>
    </source>
</evidence>
<evidence type="ECO:0000313" key="3">
    <source>
        <dbReference type="EMBL" id="KAF4208040.1"/>
    </source>
</evidence>
<feature type="region of interest" description="Disordered" evidence="1">
    <location>
        <begin position="125"/>
        <end position="165"/>
    </location>
</feature>
<dbReference type="Proteomes" id="UP000649114">
    <property type="component" value="Unassembled WGS sequence"/>
</dbReference>
<sequence>MQLDFSIRVPRVPWNADKRIFLCCLHKFFERDSTAFKEIFNAKYRRDLENSGFTDGRTSSSTLDSQWGDMRRLGDPIWGRVHKAPLNHGDLLPVKDMIIDVARSLGVSLVEKEIDDIDTSGYRARTAKSGRTTASDPAALTSSSENSTPHSATFVHHQNTSSGCHNPSVNVLQSSAQPLTTHGGKVCWWCLDQEDDAAEPNTSLTSPRSDYLPPLLYRWSNADSQGINTPKRYIAGLFADSEVSPFLPEHIAPEKFNGYVLNHVSIASHPSPFISTFQSILAPIHRAIWGKEGARVSIIDTRKLTGPVYFAKSLVQQNKIRIPGYSGVGEYLIWGEIQTPAIICSFKITTIIQIAQENEDIGRILQLDKIASYKRVRGKLRTVLSKETDSMNLDHASGVSLGKLLQLINVPQAYSQMVGEGILRSWQLRKQGDWQEFRQGLEVGFFTRLRQTSSISYLVNLDVTPAGRALARGIGTDYLVQHDTVVHEEEEERFEEIEEDDEDDDDDVRSIFDTPCPVRLAHSISSITPPETRPVTRIELYNPATGNWSLAQESQQSSPTEAESFSPQSSVIVLDDFEEEIEELGDMIMGEDISDLGTAEHPPTDQFASDRERIRRFLK</sequence>
<reference evidence="3" key="2">
    <citation type="submission" date="2020-04" db="EMBL/GenBank/DDBJ databases">
        <authorList>
            <person name="Santos R.A.C."/>
            <person name="Steenwyk J.L."/>
            <person name="Rivero-Menendez O."/>
            <person name="Mead M.E."/>
            <person name="Silva L.P."/>
            <person name="Bastos R.W."/>
            <person name="Alastruey-Izquierdo A."/>
            <person name="Goldman G.H."/>
            <person name="Rokas A."/>
        </authorList>
    </citation>
    <scope>NUCLEOTIDE SEQUENCE</scope>
    <source>
        <strain evidence="3">CNM-CM8927</strain>
    </source>
</reference>
<reference evidence="3" key="1">
    <citation type="journal article" date="2020" name="bioRxiv">
        <title>Genomic and phenotypic heterogeneity of clinical isolates of the human pathogens Aspergillus fumigatus, Aspergillus lentulus and Aspergillus fumigatiaffinis.</title>
        <authorList>
            <person name="dos Santos R.A.C."/>
            <person name="Steenwyk J.L."/>
            <person name="Rivero-Menendez O."/>
            <person name="Mead M.E."/>
            <person name="Silva L.P."/>
            <person name="Bastos R.W."/>
            <person name="Alastruey-Izquierdo A."/>
            <person name="Goldman G.H."/>
            <person name="Rokas A."/>
        </authorList>
    </citation>
    <scope>NUCLEOTIDE SEQUENCE</scope>
    <source>
        <strain evidence="3">CNM-CM8927</strain>
    </source>
</reference>
<accession>A0AAN6BT12</accession>
<comment type="caution">
    <text evidence="3">The sequence shown here is derived from an EMBL/GenBank/DDBJ whole genome shotgun (WGS) entry which is preliminary data.</text>
</comment>
<evidence type="ECO:0000313" key="4">
    <source>
        <dbReference type="Proteomes" id="UP000649114"/>
    </source>
</evidence>
<dbReference type="AlphaFoldDB" id="A0AAN6BT12"/>
<dbReference type="Pfam" id="PF24494">
    <property type="entry name" value="DUF7587"/>
    <property type="match status" value="1"/>
</dbReference>
<organism evidence="3 4">
    <name type="scientific">Aspergillus lentulus</name>
    <dbReference type="NCBI Taxonomy" id="293939"/>
    <lineage>
        <taxon>Eukaryota</taxon>
        <taxon>Fungi</taxon>
        <taxon>Dikarya</taxon>
        <taxon>Ascomycota</taxon>
        <taxon>Pezizomycotina</taxon>
        <taxon>Eurotiomycetes</taxon>
        <taxon>Eurotiomycetidae</taxon>
        <taxon>Eurotiales</taxon>
        <taxon>Aspergillaceae</taxon>
        <taxon>Aspergillus</taxon>
        <taxon>Aspergillus subgen. Fumigati</taxon>
    </lineage>
</organism>
<feature type="compositionally biased region" description="Polar residues" evidence="1">
    <location>
        <begin position="129"/>
        <end position="165"/>
    </location>
</feature>
<evidence type="ECO:0000256" key="1">
    <source>
        <dbReference type="SAM" id="MobiDB-lite"/>
    </source>
</evidence>
<proteinExistence type="predicted"/>
<feature type="domain" description="DUF7587" evidence="2">
    <location>
        <begin position="212"/>
        <end position="350"/>
    </location>
</feature>
<name>A0AAN6BT12_ASPLE</name>
<dbReference type="InterPro" id="IPR056009">
    <property type="entry name" value="DUF7587"/>
</dbReference>
<dbReference type="EMBL" id="JAAAPU010000013">
    <property type="protein sequence ID" value="KAF4208040.1"/>
    <property type="molecule type" value="Genomic_DNA"/>
</dbReference>
<gene>
    <name evidence="3" type="ORF">CNMCM8927_001507</name>
</gene>